<dbReference type="AlphaFoldDB" id="A0A9D5BZA3"/>
<reference evidence="2" key="1">
    <citation type="submission" date="2021-03" db="EMBL/GenBank/DDBJ databases">
        <authorList>
            <person name="Li Z."/>
            <person name="Yang C."/>
        </authorList>
    </citation>
    <scope>NUCLEOTIDE SEQUENCE</scope>
    <source>
        <strain evidence="2">Dzin_1.0</strain>
        <tissue evidence="2">Leaf</tissue>
    </source>
</reference>
<sequence length="96" mass="10353">MGAYQSLDELVYQQVNCGNVEGIKALVVEGAGLEEARDSRFYGPLPMTNIVGRVIYCLSSAVDHGPVQNSHFAMSQDSSVLAVELDVDEMAKSTKT</sequence>
<evidence type="ECO:0000313" key="1">
    <source>
        <dbReference type="EMBL" id="KAJ0963739.1"/>
    </source>
</evidence>
<keyword evidence="3" id="KW-1185">Reference proteome</keyword>
<protein>
    <submittedName>
        <fullName evidence="2">Uncharacterized protein</fullName>
    </submittedName>
</protein>
<comment type="caution">
    <text evidence="2">The sequence shown here is derived from an EMBL/GenBank/DDBJ whole genome shotgun (WGS) entry which is preliminary data.</text>
</comment>
<dbReference type="OrthoDB" id="308440at2759"/>
<evidence type="ECO:0000313" key="2">
    <source>
        <dbReference type="EMBL" id="KAJ0963742.1"/>
    </source>
</evidence>
<dbReference type="Proteomes" id="UP001085076">
    <property type="component" value="Miscellaneous, Linkage group lg09"/>
</dbReference>
<reference evidence="2" key="2">
    <citation type="journal article" date="2022" name="Hortic Res">
        <title>The genome of Dioscorea zingiberensis sheds light on the biosynthesis, origin and evolution of the medicinally important diosgenin saponins.</title>
        <authorList>
            <person name="Li Y."/>
            <person name="Tan C."/>
            <person name="Li Z."/>
            <person name="Guo J."/>
            <person name="Li S."/>
            <person name="Chen X."/>
            <person name="Wang C."/>
            <person name="Dai X."/>
            <person name="Yang H."/>
            <person name="Song W."/>
            <person name="Hou L."/>
            <person name="Xu J."/>
            <person name="Tong Z."/>
            <person name="Xu A."/>
            <person name="Yuan X."/>
            <person name="Wang W."/>
            <person name="Yang Q."/>
            <person name="Chen L."/>
            <person name="Sun Z."/>
            <person name="Wang K."/>
            <person name="Pan B."/>
            <person name="Chen J."/>
            <person name="Bao Y."/>
            <person name="Liu F."/>
            <person name="Qi X."/>
            <person name="Gang D.R."/>
            <person name="Wen J."/>
            <person name="Li J."/>
        </authorList>
    </citation>
    <scope>NUCLEOTIDE SEQUENCE</scope>
    <source>
        <strain evidence="2">Dzin_1.0</strain>
    </source>
</reference>
<dbReference type="PANTHER" id="PTHR47040:SF1">
    <property type="entry name" value="MITOCHONDRIAL ATP-INDEPENDENT INNER MEMBRANE PROTEASE SUBUNIT 2"/>
    <property type="match status" value="1"/>
</dbReference>
<name>A0A9D5BZA3_9LILI</name>
<dbReference type="SUPFAM" id="SSF51306">
    <property type="entry name" value="LexA/Signal peptidase"/>
    <property type="match status" value="1"/>
</dbReference>
<dbReference type="PANTHER" id="PTHR47040">
    <property type="entry name" value="OSJNBA0068L06.9 PROTEIN"/>
    <property type="match status" value="1"/>
</dbReference>
<dbReference type="EMBL" id="JAGGNH010000009">
    <property type="protein sequence ID" value="KAJ0963739.1"/>
    <property type="molecule type" value="Genomic_DNA"/>
</dbReference>
<dbReference type="InterPro" id="IPR053307">
    <property type="entry name" value="Mitochondrial_IM_protease"/>
</dbReference>
<organism evidence="2 3">
    <name type="scientific">Dioscorea zingiberensis</name>
    <dbReference type="NCBI Taxonomy" id="325984"/>
    <lineage>
        <taxon>Eukaryota</taxon>
        <taxon>Viridiplantae</taxon>
        <taxon>Streptophyta</taxon>
        <taxon>Embryophyta</taxon>
        <taxon>Tracheophyta</taxon>
        <taxon>Spermatophyta</taxon>
        <taxon>Magnoliopsida</taxon>
        <taxon>Liliopsida</taxon>
        <taxon>Dioscoreales</taxon>
        <taxon>Dioscoreaceae</taxon>
        <taxon>Dioscorea</taxon>
    </lineage>
</organism>
<evidence type="ECO:0000313" key="3">
    <source>
        <dbReference type="Proteomes" id="UP001085076"/>
    </source>
</evidence>
<dbReference type="EMBL" id="JAGGNH010000009">
    <property type="protein sequence ID" value="KAJ0963742.1"/>
    <property type="molecule type" value="Genomic_DNA"/>
</dbReference>
<dbReference type="InterPro" id="IPR036286">
    <property type="entry name" value="LexA/Signal_pep-like_sf"/>
</dbReference>
<proteinExistence type="predicted"/>
<accession>A0A9D5BZA3</accession>
<gene>
    <name evidence="1" type="ORF">J5N97_028861</name>
    <name evidence="2" type="ORF">J5N97_028864</name>
</gene>